<evidence type="ECO:0000256" key="2">
    <source>
        <dbReference type="ARBA" id="ARBA00022840"/>
    </source>
</evidence>
<keyword evidence="1" id="KW-0547">Nucleotide-binding</keyword>
<evidence type="ECO:0000256" key="1">
    <source>
        <dbReference type="ARBA" id="ARBA00022741"/>
    </source>
</evidence>
<dbReference type="Gene3D" id="3.40.50.300">
    <property type="entry name" value="P-loop containing nucleotide triphosphate hydrolases"/>
    <property type="match status" value="1"/>
</dbReference>
<dbReference type="PANTHER" id="PTHR23077:SF171">
    <property type="entry name" value="NUCLEAR VALOSIN-CONTAINING PROTEIN-LIKE"/>
    <property type="match status" value="1"/>
</dbReference>
<dbReference type="RefSeq" id="WP_190259093.1">
    <property type="nucleotide sequence ID" value="NZ_QFGA01000003.1"/>
</dbReference>
<dbReference type="EMBL" id="QFGA01000003">
    <property type="protein sequence ID" value="TEB04764.1"/>
    <property type="molecule type" value="Genomic_DNA"/>
</dbReference>
<evidence type="ECO:0000313" key="4">
    <source>
        <dbReference type="EMBL" id="TEB04764.1"/>
    </source>
</evidence>
<dbReference type="SUPFAM" id="SSF52540">
    <property type="entry name" value="P-loop containing nucleoside triphosphate hydrolases"/>
    <property type="match status" value="2"/>
</dbReference>
<dbReference type="SMART" id="SM00382">
    <property type="entry name" value="AAA"/>
    <property type="match status" value="1"/>
</dbReference>
<dbReference type="InterPro" id="IPR050168">
    <property type="entry name" value="AAA_ATPase_domain"/>
</dbReference>
<dbReference type="InterPro" id="IPR027417">
    <property type="entry name" value="P-loop_NTPase"/>
</dbReference>
<keyword evidence="4" id="KW-0482">Metalloprotease</keyword>
<keyword evidence="5" id="KW-1185">Reference proteome</keyword>
<dbReference type="InterPro" id="IPR003959">
    <property type="entry name" value="ATPase_AAA_core"/>
</dbReference>
<dbReference type="GO" id="GO:0016887">
    <property type="term" value="F:ATP hydrolysis activity"/>
    <property type="evidence" value="ECO:0007669"/>
    <property type="project" value="InterPro"/>
</dbReference>
<protein>
    <submittedName>
        <fullName evidence="4">ATP-dependent zinc metalloprotease FtsH</fullName>
        <ecNumber evidence="4">3.4.24.-</ecNumber>
    </submittedName>
</protein>
<dbReference type="EC" id="3.4.24.-" evidence="4"/>
<comment type="caution">
    <text evidence="4">The sequence shown here is derived from an EMBL/GenBank/DDBJ whole genome shotgun (WGS) entry which is preliminary data.</text>
</comment>
<gene>
    <name evidence="4" type="primary">ftsH_5</name>
    <name evidence="4" type="ORF">Psch_03526</name>
</gene>
<accession>A0A4Y7R734</accession>
<keyword evidence="4" id="KW-0378">Hydrolase</keyword>
<dbReference type="AlphaFoldDB" id="A0A4Y7R734"/>
<proteinExistence type="predicted"/>
<evidence type="ECO:0000259" key="3">
    <source>
        <dbReference type="SMART" id="SM00382"/>
    </source>
</evidence>
<keyword evidence="2" id="KW-0067">ATP-binding</keyword>
<dbReference type="Pfam" id="PF00004">
    <property type="entry name" value="AAA"/>
    <property type="match status" value="1"/>
</dbReference>
<dbReference type="Proteomes" id="UP000298324">
    <property type="component" value="Unassembled WGS sequence"/>
</dbReference>
<dbReference type="GO" id="GO:0005524">
    <property type="term" value="F:ATP binding"/>
    <property type="evidence" value="ECO:0007669"/>
    <property type="project" value="UniProtKB-KW"/>
</dbReference>
<evidence type="ECO:0000313" key="5">
    <source>
        <dbReference type="Proteomes" id="UP000298324"/>
    </source>
</evidence>
<organism evidence="4 5">
    <name type="scientific">Pelotomaculum schinkii</name>
    <dbReference type="NCBI Taxonomy" id="78350"/>
    <lineage>
        <taxon>Bacteria</taxon>
        <taxon>Bacillati</taxon>
        <taxon>Bacillota</taxon>
        <taxon>Clostridia</taxon>
        <taxon>Eubacteriales</taxon>
        <taxon>Desulfotomaculaceae</taxon>
        <taxon>Pelotomaculum</taxon>
    </lineage>
</organism>
<reference evidence="4 5" key="1">
    <citation type="journal article" date="2018" name="Environ. Microbiol.">
        <title>Novel energy conservation strategies and behaviour of Pelotomaculum schinkii driving syntrophic propionate catabolism.</title>
        <authorList>
            <person name="Hidalgo-Ahumada C.A.P."/>
            <person name="Nobu M.K."/>
            <person name="Narihiro T."/>
            <person name="Tamaki H."/>
            <person name="Liu W.T."/>
            <person name="Kamagata Y."/>
            <person name="Stams A.J.M."/>
            <person name="Imachi H."/>
            <person name="Sousa D.Z."/>
        </authorList>
    </citation>
    <scope>NUCLEOTIDE SEQUENCE [LARGE SCALE GENOMIC DNA]</scope>
    <source>
        <strain evidence="4 5">HH</strain>
    </source>
</reference>
<keyword evidence="4" id="KW-0645">Protease</keyword>
<dbReference type="InterPro" id="IPR003593">
    <property type="entry name" value="AAA+_ATPase"/>
</dbReference>
<dbReference type="GO" id="GO:0008237">
    <property type="term" value="F:metallopeptidase activity"/>
    <property type="evidence" value="ECO:0007669"/>
    <property type="project" value="UniProtKB-KW"/>
</dbReference>
<dbReference type="Gene3D" id="1.10.8.60">
    <property type="match status" value="1"/>
</dbReference>
<name>A0A4Y7R734_9FIRM</name>
<dbReference type="CDD" id="cd19481">
    <property type="entry name" value="RecA-like_protease"/>
    <property type="match status" value="1"/>
</dbReference>
<dbReference type="PANTHER" id="PTHR23077">
    <property type="entry name" value="AAA-FAMILY ATPASE"/>
    <property type="match status" value="1"/>
</dbReference>
<dbReference type="GO" id="GO:0006508">
    <property type="term" value="P:proteolysis"/>
    <property type="evidence" value="ECO:0007669"/>
    <property type="project" value="UniProtKB-KW"/>
</dbReference>
<sequence length="579" mass="64168">MKWIQEIYKKWHASIAHVFLLHFNVSDTVDSIDSTVEFLRKSPLVADREIIICYNRSAGISFPIPEHRKVLLDELGLKGSDINPLGIDEALPRDPVAALILIEAALRLFFVDSDGESKPKTAVIIDYAETLAPAAELAQMSPGDRTVLTTLLRWARDSQIAELGSPVFLVTENLSDIHPALRSASSRIEAVQVPLPAQEDRQRFIEALAAKYALEDGSANLKDITVTQMARLTAGLKKLHLEDIFLRADTDEVPVTPELVKERKKDIISSEYGDVLQIIDPEVDFSDIGGMRHIKEFFLKNVIRPLREGNLKRCPMGILLPGPAGTGKTVLGEAVAKESGINCCSLNLAKIMDKWVGSSEANLEKALKCVEALSPAIVLVDEIDQAGLSRDNSGDSGVSNRLFKRLLEFMSDTRHRGRVVFIGLTNRPDKMDAALKRPGRFDKKLPVLPPDAEERADIYRVICKKYSIACSLSEEELQEAAEATEEGYTGAEIEALVLKAAEVAEDAGSEAIQAEHIRYALDVYRPTTQSIEEMTSLALEECNDLELLPPAYRQRLAEKRVRKLQVVGESGQSRRKRNL</sequence>
<feature type="domain" description="AAA+ ATPase" evidence="3">
    <location>
        <begin position="314"/>
        <end position="451"/>
    </location>
</feature>